<feature type="compositionally biased region" description="Basic and acidic residues" evidence="5">
    <location>
        <begin position="213"/>
        <end position="225"/>
    </location>
</feature>
<keyword evidence="2" id="KW-0645">Protease</keyword>
<dbReference type="EMBL" id="HE573025">
    <property type="protein sequence ID" value="CCC50238.1"/>
    <property type="molecule type" value="Genomic_DNA"/>
</dbReference>
<evidence type="ECO:0000256" key="4">
    <source>
        <dbReference type="ARBA" id="ARBA00022807"/>
    </source>
</evidence>
<evidence type="ECO:0000259" key="6">
    <source>
        <dbReference type="PROSITE" id="PS50600"/>
    </source>
</evidence>
<dbReference type="SUPFAM" id="SSF54001">
    <property type="entry name" value="Cysteine proteinases"/>
    <property type="match status" value="1"/>
</dbReference>
<dbReference type="Gene3D" id="3.40.395.10">
    <property type="entry name" value="Adenoviral Proteinase, Chain A"/>
    <property type="match status" value="1"/>
</dbReference>
<dbReference type="AlphaFoldDB" id="G0U1T9"/>
<dbReference type="Pfam" id="PF02902">
    <property type="entry name" value="Peptidase_C48"/>
    <property type="match status" value="2"/>
</dbReference>
<dbReference type="PANTHER" id="PTHR12606:SF1">
    <property type="entry name" value="UBIQUITIN-LIKE-SPECIFIC PROTEASE 1A"/>
    <property type="match status" value="1"/>
</dbReference>
<evidence type="ECO:0000256" key="5">
    <source>
        <dbReference type="SAM" id="MobiDB-lite"/>
    </source>
</evidence>
<evidence type="ECO:0000256" key="3">
    <source>
        <dbReference type="ARBA" id="ARBA00022801"/>
    </source>
</evidence>
<organism evidence="7">
    <name type="scientific">Trypanosoma vivax (strain Y486)</name>
    <dbReference type="NCBI Taxonomy" id="1055687"/>
    <lineage>
        <taxon>Eukaryota</taxon>
        <taxon>Discoba</taxon>
        <taxon>Euglenozoa</taxon>
        <taxon>Kinetoplastea</taxon>
        <taxon>Metakinetoplastina</taxon>
        <taxon>Trypanosomatida</taxon>
        <taxon>Trypanosomatidae</taxon>
        <taxon>Trypanosoma</taxon>
        <taxon>Duttonella</taxon>
    </lineage>
</organism>
<name>G0U1T9_TRYVY</name>
<gene>
    <name evidence="7" type="ORF">TVY486_0900610</name>
</gene>
<feature type="non-terminal residue" evidence="7">
    <location>
        <position position="1"/>
    </location>
</feature>
<keyword evidence="4" id="KW-0788">Thiol protease</keyword>
<evidence type="ECO:0000313" key="7">
    <source>
        <dbReference type="EMBL" id="CCC50238.1"/>
    </source>
</evidence>
<dbReference type="GO" id="GO:0016929">
    <property type="term" value="F:deSUMOylase activity"/>
    <property type="evidence" value="ECO:0007669"/>
    <property type="project" value="TreeGrafter"/>
</dbReference>
<evidence type="ECO:0000256" key="2">
    <source>
        <dbReference type="ARBA" id="ARBA00022670"/>
    </source>
</evidence>
<keyword evidence="3" id="KW-0378">Hydrolase</keyword>
<comment type="similarity">
    <text evidence="1">Belongs to the peptidase C48 family.</text>
</comment>
<dbReference type="GO" id="GO:0005634">
    <property type="term" value="C:nucleus"/>
    <property type="evidence" value="ECO:0007669"/>
    <property type="project" value="TreeGrafter"/>
</dbReference>
<dbReference type="InterPro" id="IPR038765">
    <property type="entry name" value="Papain-like_cys_pep_sf"/>
</dbReference>
<dbReference type="GO" id="GO:0006508">
    <property type="term" value="P:proteolysis"/>
    <property type="evidence" value="ECO:0007669"/>
    <property type="project" value="UniProtKB-KW"/>
</dbReference>
<evidence type="ECO:0000256" key="1">
    <source>
        <dbReference type="ARBA" id="ARBA00005234"/>
    </source>
</evidence>
<feature type="domain" description="Ubiquitin-like protease family profile" evidence="6">
    <location>
        <begin position="52"/>
        <end position="303"/>
    </location>
</feature>
<dbReference type="PANTHER" id="PTHR12606">
    <property type="entry name" value="SENTRIN/SUMO-SPECIFIC PROTEASE"/>
    <property type="match status" value="1"/>
</dbReference>
<accession>G0U1T9</accession>
<dbReference type="PROSITE" id="PS50600">
    <property type="entry name" value="ULP_PROTEASE"/>
    <property type="match status" value="1"/>
</dbReference>
<sequence>VRRHVTLQKGALPNELMADVEDDKIYHSALQRGAHGTPQEQQGIAVSLKTGHSLTYRQLKTLGPNEWLNDQIINAYLGLICEERNASMKKDVAVTLGTHFFAKVQHELLGSSDKLAVSGPLPQLTSNSGILRWFKRKRHILQPGATRIVLVPINLMQSHWTLAVLNWDIGTWLYYDSFLNSDLAASHGLTVLQLLAHVFSEAKRLICQDSAEGNDKGCKDNDKKNSVAGGFNGRSGSEGMHAENMAVGVQAMPVSINDLALVVAEPPSRYLRPSSPAGGFSTAPQQENTYDCGVFVCQTAWCAAHGIAPEFNQGDMMAFRRIMLHELLLQRLLPRLPFATFTTW</sequence>
<reference evidence="7" key="1">
    <citation type="journal article" date="2012" name="Proc. Natl. Acad. Sci. U.S.A.">
        <title>Antigenic diversity is generated by distinct evolutionary mechanisms in African trypanosome species.</title>
        <authorList>
            <person name="Jackson A.P."/>
            <person name="Berry A."/>
            <person name="Aslett M."/>
            <person name="Allison H.C."/>
            <person name="Burton P."/>
            <person name="Vavrova-Anderson J."/>
            <person name="Brown R."/>
            <person name="Browne H."/>
            <person name="Corton N."/>
            <person name="Hauser H."/>
            <person name="Gamble J."/>
            <person name="Gilderthorp R."/>
            <person name="Marcello L."/>
            <person name="McQuillan J."/>
            <person name="Otto T.D."/>
            <person name="Quail M.A."/>
            <person name="Sanders M.J."/>
            <person name="van Tonder A."/>
            <person name="Ginger M.L."/>
            <person name="Field M.C."/>
            <person name="Barry J.D."/>
            <person name="Hertz-Fowler C."/>
            <person name="Berriman M."/>
        </authorList>
    </citation>
    <scope>NUCLEOTIDE SEQUENCE</scope>
    <source>
        <strain evidence="7">Y486</strain>
    </source>
</reference>
<protein>
    <submittedName>
        <fullName evidence="7">Putative SUMO1/Ulp2</fullName>
    </submittedName>
</protein>
<dbReference type="InterPro" id="IPR003653">
    <property type="entry name" value="Peptidase_C48_C"/>
</dbReference>
<proteinExistence type="inferred from homology"/>
<dbReference type="VEuPathDB" id="TriTrypDB:TvY486_0900610"/>
<dbReference type="GO" id="GO:0016926">
    <property type="term" value="P:protein desumoylation"/>
    <property type="evidence" value="ECO:0007669"/>
    <property type="project" value="TreeGrafter"/>
</dbReference>
<feature type="region of interest" description="Disordered" evidence="5">
    <location>
        <begin position="213"/>
        <end position="236"/>
    </location>
</feature>